<dbReference type="EMBL" id="JWIN03000013">
    <property type="protein sequence ID" value="KAB1268256.1"/>
    <property type="molecule type" value="Genomic_DNA"/>
</dbReference>
<sequence length="1089" mass="118899">MPKVMVLGGGAFEKRSLGPKGRDLKNGIRALIKEAQESSLASSNHWPAVIITSISPRAGAVGFISVAQCNTAHQGRRDTKSIPGSSAVLSPSPGSSSAAFNALYAPPATPASYFPTSLATPLSWANSTCPPTVRAQRISSWSKLLWVSAPVRQESRPPASFLLLGKGRVREMAKILRRAGEKPLLGGPDVCWEGWQVHSLCPSSRAQQAPAAPMPTRVPAHACPHTPEMEDVQGFWGGEGEGEAEIGGEGGSRLRLCRDANPGVVTPRCVFFLPHHLSSLLFSPQEVWGPGVKDDWDPVRGCSGWCLASQFIEGTEAQRSGFSFRAWVSVTRDSLSELLLFPCTYRSRCNHHAKREETSKSDRSPRVEGEATLSREGKRWMRLLGPEDTCVTHTRSSSWPPWSSLASWPLLCSPVLGALNLLPPSGRVRWGPRRKQVLCLDLQALGTSTTNNSALLLRNSRERRNSQTKIWLGHGRAPPGMRISSKSYGSSQKNIHRHAHITRSTPRQKDAGSLKARGSLRERLRNNSKSSEKVQGSVRQWTIVGRPTSTSRVHAFLLLGDTAKPATRTHPCSRRPIQTWPEASHVSFPCPTGHNTEVYKSSPGTDEPLLQATCGLHSCLNPSSRNVPASVNRQSPADATCSALVRTARSKGEKLLGRKHLPSRLSQAASPAASLPFSVRRDALGVGQVCLLLSPLLLLPEDRSSALTAVTPGGKLAPVYLPLPFTLVPSLCAGMGIAQLVHPSSAQCLCKHPSLGLGICAGSLALLGQEILRSPVPGDGLAGEDGPRVGISLWTLKRDPARRATQGSFYYAHCRGRDWFLFLILTPVLFHQPHPHQRSNSNSSCAGWSGRLQPLQGRRQSGKDKEGAGRPRSQSARLLHPDHLAGSLDQTAEPTPRGAHSEDLRAEEKSELEHKRHRKDGGWIFQLVMTFIFPAELDMRFLVRTGWKRRKSRAEAVVKRERQYLKPGALCDFDGWLTQPHRSRSPGPGMWKSSVKGSSYHSPPIPRHFCGGRSNGWDGGWGMSRAPRWLSQGIEIREKGLCPLEMAEEDMVSGRAHLQGSERRLWGEDHGAGSAEASLSNRRPWCWPA</sequence>
<evidence type="ECO:0000256" key="1">
    <source>
        <dbReference type="SAM" id="MobiDB-lite"/>
    </source>
</evidence>
<gene>
    <name evidence="2" type="ORF">Cadr_000013791</name>
</gene>
<feature type="region of interest" description="Disordered" evidence="1">
    <location>
        <begin position="833"/>
        <end position="915"/>
    </location>
</feature>
<comment type="caution">
    <text evidence="2">The sequence shown here is derived from an EMBL/GenBank/DDBJ whole genome shotgun (WGS) entry which is preliminary data.</text>
</comment>
<protein>
    <submittedName>
        <fullName evidence="2">Uncharacterized protein</fullName>
    </submittedName>
</protein>
<feature type="region of interest" description="Disordered" evidence="1">
    <location>
        <begin position="497"/>
        <end position="537"/>
    </location>
</feature>
<keyword evidence="3" id="KW-1185">Reference proteome</keyword>
<evidence type="ECO:0000313" key="2">
    <source>
        <dbReference type="EMBL" id="KAB1268256.1"/>
    </source>
</evidence>
<dbReference type="Proteomes" id="UP000299084">
    <property type="component" value="Unassembled WGS sequence"/>
</dbReference>
<name>A0A5N4DB43_CAMDR</name>
<evidence type="ECO:0000313" key="3">
    <source>
        <dbReference type="Proteomes" id="UP000299084"/>
    </source>
</evidence>
<feature type="compositionally biased region" description="Polar residues" evidence="1">
    <location>
        <begin position="527"/>
        <end position="537"/>
    </location>
</feature>
<feature type="compositionally biased region" description="Basic and acidic residues" evidence="1">
    <location>
        <begin position="899"/>
        <end position="914"/>
    </location>
</feature>
<organism evidence="2 3">
    <name type="scientific">Camelus dromedarius</name>
    <name type="common">Dromedary</name>
    <name type="synonym">Arabian camel</name>
    <dbReference type="NCBI Taxonomy" id="9838"/>
    <lineage>
        <taxon>Eukaryota</taxon>
        <taxon>Metazoa</taxon>
        <taxon>Chordata</taxon>
        <taxon>Craniata</taxon>
        <taxon>Vertebrata</taxon>
        <taxon>Euteleostomi</taxon>
        <taxon>Mammalia</taxon>
        <taxon>Eutheria</taxon>
        <taxon>Laurasiatheria</taxon>
        <taxon>Artiodactyla</taxon>
        <taxon>Tylopoda</taxon>
        <taxon>Camelidae</taxon>
        <taxon>Camelus</taxon>
    </lineage>
</organism>
<reference evidence="2 3" key="1">
    <citation type="journal article" date="2019" name="Mol. Ecol. Resour.">
        <title>Improving Illumina assemblies with Hi-C and long reads: an example with the North African dromedary.</title>
        <authorList>
            <person name="Elbers J.P."/>
            <person name="Rogers M.F."/>
            <person name="Perelman P.L."/>
            <person name="Proskuryakova A.A."/>
            <person name="Serdyukova N.A."/>
            <person name="Johnson W.E."/>
            <person name="Horin P."/>
            <person name="Corander J."/>
            <person name="Murphy D."/>
            <person name="Burger P.A."/>
        </authorList>
    </citation>
    <scope>NUCLEOTIDE SEQUENCE [LARGE SCALE GENOMIC DNA]</scope>
    <source>
        <strain evidence="2">Drom800</strain>
        <tissue evidence="2">Blood</tissue>
    </source>
</reference>
<accession>A0A5N4DB43</accession>
<proteinExistence type="predicted"/>
<dbReference type="AlphaFoldDB" id="A0A5N4DB43"/>